<feature type="region of interest" description="Disordered" evidence="1">
    <location>
        <begin position="92"/>
        <end position="112"/>
    </location>
</feature>
<comment type="caution">
    <text evidence="3">The sequence shown here is derived from an EMBL/GenBank/DDBJ whole genome shotgun (WGS) entry which is preliminary data.</text>
</comment>
<gene>
    <name evidence="3" type="ORF">GTA08_BOTSDO05386</name>
</gene>
<sequence>MTLPEAQMLMGSVITVQVGTPPTPFTVHESLVVARSGFFKGALNGHFKESHTRTVELPEDHRWLFTCVIHWLYTGTLKMVLNSESEAGERVNLTSNKPNTQDQNDQEQDDECSSSFPKFLSWNRRVQQLFELWIYADKLQVPDLQNDLIIKLIELGEGTSDWMDCTPMPSNETMEFFYDNTLANSPLRRLAVDLSILTRLKKDLEDSLKNLSDDIVLEIELI</sequence>
<dbReference type="PANTHER" id="PTHR47843:SF2">
    <property type="entry name" value="BTB DOMAIN-CONTAINING PROTEIN"/>
    <property type="match status" value="1"/>
</dbReference>
<dbReference type="AlphaFoldDB" id="A0A8H4ISU9"/>
<reference evidence="3" key="1">
    <citation type="submission" date="2020-04" db="EMBL/GenBank/DDBJ databases">
        <title>Genome Assembly and Annotation of Botryosphaeria dothidea sdau 11-99, a Latent Pathogen of Apple Fruit Ring Rot in China.</title>
        <authorList>
            <person name="Yu C."/>
            <person name="Diao Y."/>
            <person name="Lu Q."/>
            <person name="Zhao J."/>
            <person name="Cui S."/>
            <person name="Peng C."/>
            <person name="He B."/>
            <person name="Liu H."/>
        </authorList>
    </citation>
    <scope>NUCLEOTIDE SEQUENCE [LARGE SCALE GENOMIC DNA]</scope>
    <source>
        <strain evidence="3">Sdau11-99</strain>
    </source>
</reference>
<evidence type="ECO:0000259" key="2">
    <source>
        <dbReference type="PROSITE" id="PS50097"/>
    </source>
</evidence>
<dbReference type="OrthoDB" id="1022638at2759"/>
<dbReference type="EMBL" id="WWBZ02000033">
    <property type="protein sequence ID" value="KAF4306795.1"/>
    <property type="molecule type" value="Genomic_DNA"/>
</dbReference>
<dbReference type="SUPFAM" id="SSF54695">
    <property type="entry name" value="POZ domain"/>
    <property type="match status" value="1"/>
</dbReference>
<dbReference type="PANTHER" id="PTHR47843">
    <property type="entry name" value="BTB DOMAIN-CONTAINING PROTEIN-RELATED"/>
    <property type="match status" value="1"/>
</dbReference>
<proteinExistence type="predicted"/>
<organism evidence="3 4">
    <name type="scientific">Botryosphaeria dothidea</name>
    <dbReference type="NCBI Taxonomy" id="55169"/>
    <lineage>
        <taxon>Eukaryota</taxon>
        <taxon>Fungi</taxon>
        <taxon>Dikarya</taxon>
        <taxon>Ascomycota</taxon>
        <taxon>Pezizomycotina</taxon>
        <taxon>Dothideomycetes</taxon>
        <taxon>Dothideomycetes incertae sedis</taxon>
        <taxon>Botryosphaeriales</taxon>
        <taxon>Botryosphaeriaceae</taxon>
        <taxon>Botryosphaeria</taxon>
    </lineage>
</organism>
<dbReference type="Proteomes" id="UP000572817">
    <property type="component" value="Unassembled WGS sequence"/>
</dbReference>
<dbReference type="PROSITE" id="PS50097">
    <property type="entry name" value="BTB"/>
    <property type="match status" value="1"/>
</dbReference>
<protein>
    <recommendedName>
        <fullName evidence="2">BTB domain-containing protein</fullName>
    </recommendedName>
</protein>
<evidence type="ECO:0000313" key="3">
    <source>
        <dbReference type="EMBL" id="KAF4306795.1"/>
    </source>
</evidence>
<evidence type="ECO:0000256" key="1">
    <source>
        <dbReference type="SAM" id="MobiDB-lite"/>
    </source>
</evidence>
<evidence type="ECO:0000313" key="4">
    <source>
        <dbReference type="Proteomes" id="UP000572817"/>
    </source>
</evidence>
<dbReference type="CDD" id="cd18186">
    <property type="entry name" value="BTB_POZ_ZBTB_KLHL-like"/>
    <property type="match status" value="1"/>
</dbReference>
<name>A0A8H4ISU9_9PEZI</name>
<dbReference type="Gene3D" id="3.30.710.10">
    <property type="entry name" value="Potassium Channel Kv1.1, Chain A"/>
    <property type="match status" value="1"/>
</dbReference>
<dbReference type="InterPro" id="IPR000210">
    <property type="entry name" value="BTB/POZ_dom"/>
</dbReference>
<feature type="domain" description="BTB" evidence="2">
    <location>
        <begin position="12"/>
        <end position="81"/>
    </location>
</feature>
<dbReference type="InterPro" id="IPR011333">
    <property type="entry name" value="SKP1/BTB/POZ_sf"/>
</dbReference>
<keyword evidence="4" id="KW-1185">Reference proteome</keyword>
<accession>A0A8H4ISU9</accession>
<dbReference type="Pfam" id="PF00651">
    <property type="entry name" value="BTB"/>
    <property type="match status" value="1"/>
</dbReference>